<sequence>MAIWDDVIPKEERELYERGGWGGTVGFGRRPALLVVDMYAAFVDPKYPFASPAAPATVRAIQPLLAAARGAGCPVFFSRARARSIPAERGRWKTAASRRPVMADAAAYEIVPELRPLEHESVVVKSAPSAFFGTDLVSYLVFHNVDTVIVTGTVTSGCVRDTVLDAFNYNYRVIVPVEGVCDRGMTSHKVALFDIHMKYGDVVPMAEVLAYLKTVHHGEQELVAGARPS</sequence>
<dbReference type="Pfam" id="PF00857">
    <property type="entry name" value="Isochorismatase"/>
    <property type="match status" value="1"/>
</dbReference>
<reference evidence="3 4" key="1">
    <citation type="journal article" date="2019" name="Nat. Microbiol.">
        <title>Mediterranean grassland soil C-N compound turnover is dependent on rainfall and depth, and is mediated by genomically divergent microorganisms.</title>
        <authorList>
            <person name="Diamond S."/>
            <person name="Andeer P.F."/>
            <person name="Li Z."/>
            <person name="Crits-Christoph A."/>
            <person name="Burstein D."/>
            <person name="Anantharaman K."/>
            <person name="Lane K.R."/>
            <person name="Thomas B.C."/>
            <person name="Pan C."/>
            <person name="Northen T.R."/>
            <person name="Banfield J.F."/>
        </authorList>
    </citation>
    <scope>NUCLEOTIDE SEQUENCE [LARGE SCALE GENOMIC DNA]</scope>
    <source>
        <strain evidence="3">NP_3</strain>
    </source>
</reference>
<proteinExistence type="predicted"/>
<name>A0A537K517_9BACT</name>
<dbReference type="Gene3D" id="3.40.50.850">
    <property type="entry name" value="Isochorismatase-like"/>
    <property type="match status" value="1"/>
</dbReference>
<dbReference type="InterPro" id="IPR000868">
    <property type="entry name" value="Isochorismatase-like_dom"/>
</dbReference>
<dbReference type="InterPro" id="IPR036380">
    <property type="entry name" value="Isochorismatase-like_sf"/>
</dbReference>
<organism evidence="3 4">
    <name type="scientific">Candidatus Segetimicrobium genomatis</name>
    <dbReference type="NCBI Taxonomy" id="2569760"/>
    <lineage>
        <taxon>Bacteria</taxon>
        <taxon>Bacillati</taxon>
        <taxon>Candidatus Sysuimicrobiota</taxon>
        <taxon>Candidatus Sysuimicrobiia</taxon>
        <taxon>Candidatus Sysuimicrobiales</taxon>
        <taxon>Candidatus Segetimicrobiaceae</taxon>
        <taxon>Candidatus Segetimicrobium</taxon>
    </lineage>
</organism>
<feature type="domain" description="Isochorismatase-like" evidence="2">
    <location>
        <begin position="32"/>
        <end position="203"/>
    </location>
</feature>
<dbReference type="GO" id="GO:0016787">
    <property type="term" value="F:hydrolase activity"/>
    <property type="evidence" value="ECO:0007669"/>
    <property type="project" value="UniProtKB-KW"/>
</dbReference>
<dbReference type="PANTHER" id="PTHR43540">
    <property type="entry name" value="PEROXYUREIDOACRYLATE/UREIDOACRYLATE AMIDOHYDROLASE-RELATED"/>
    <property type="match status" value="1"/>
</dbReference>
<evidence type="ECO:0000259" key="2">
    <source>
        <dbReference type="Pfam" id="PF00857"/>
    </source>
</evidence>
<evidence type="ECO:0000313" key="3">
    <source>
        <dbReference type="EMBL" id="TMI90636.1"/>
    </source>
</evidence>
<accession>A0A537K517</accession>
<dbReference type="InterPro" id="IPR050272">
    <property type="entry name" value="Isochorismatase-like_hydrls"/>
</dbReference>
<dbReference type="SUPFAM" id="SSF52499">
    <property type="entry name" value="Isochorismatase-like hydrolases"/>
    <property type="match status" value="1"/>
</dbReference>
<dbReference type="Proteomes" id="UP000318509">
    <property type="component" value="Unassembled WGS sequence"/>
</dbReference>
<evidence type="ECO:0000256" key="1">
    <source>
        <dbReference type="ARBA" id="ARBA00022801"/>
    </source>
</evidence>
<comment type="caution">
    <text evidence="3">The sequence shown here is derived from an EMBL/GenBank/DDBJ whole genome shotgun (WGS) entry which is preliminary data.</text>
</comment>
<dbReference type="PANTHER" id="PTHR43540:SF1">
    <property type="entry name" value="ISOCHORISMATASE HYDROLASE"/>
    <property type="match status" value="1"/>
</dbReference>
<protein>
    <submittedName>
        <fullName evidence="3">Isochorismatase family protein</fullName>
    </submittedName>
</protein>
<gene>
    <name evidence="3" type="ORF">E6H00_06260</name>
</gene>
<dbReference type="AlphaFoldDB" id="A0A537K517"/>
<evidence type="ECO:0000313" key="4">
    <source>
        <dbReference type="Proteomes" id="UP000318509"/>
    </source>
</evidence>
<dbReference type="EMBL" id="VBAK01000108">
    <property type="protein sequence ID" value="TMI90636.1"/>
    <property type="molecule type" value="Genomic_DNA"/>
</dbReference>
<keyword evidence="1" id="KW-0378">Hydrolase</keyword>